<evidence type="ECO:0000313" key="1">
    <source>
        <dbReference type="EMBL" id="RZR74954.1"/>
    </source>
</evidence>
<dbReference type="AlphaFoldDB" id="A0A445ML05"/>
<sequence length="78" mass="8343">MSVAVRLSGLQEEMVGAGDAAWQREVEEAEGRVAAGRLSRRVGEAEMAAVGSRCCYWQLGEGSLLVMTKSMLVVGDHC</sequence>
<protein>
    <submittedName>
        <fullName evidence="1">Uncharacterized protein</fullName>
    </submittedName>
</protein>
<gene>
    <name evidence="1" type="ORF">BHM03_00046656</name>
</gene>
<organism evidence="1">
    <name type="scientific">Ensete ventricosum</name>
    <name type="common">Abyssinian banana</name>
    <name type="synonym">Musa ensete</name>
    <dbReference type="NCBI Taxonomy" id="4639"/>
    <lineage>
        <taxon>Eukaryota</taxon>
        <taxon>Viridiplantae</taxon>
        <taxon>Streptophyta</taxon>
        <taxon>Embryophyta</taxon>
        <taxon>Tracheophyta</taxon>
        <taxon>Spermatophyta</taxon>
        <taxon>Magnoliopsida</taxon>
        <taxon>Liliopsida</taxon>
        <taxon>Zingiberales</taxon>
        <taxon>Musaceae</taxon>
        <taxon>Ensete</taxon>
    </lineage>
</organism>
<dbReference type="EMBL" id="KV876475">
    <property type="protein sequence ID" value="RZR74954.1"/>
    <property type="molecule type" value="Genomic_DNA"/>
</dbReference>
<name>A0A445ML05_ENSVE</name>
<reference evidence="1" key="1">
    <citation type="journal article" date="2018" name="Data Brief">
        <title>Genome sequence data from 17 accessions of Ensete ventricosum, a staple food crop for millions in Ethiopia.</title>
        <authorList>
            <person name="Yemataw Z."/>
            <person name="Muzemil S."/>
            <person name="Ambachew D."/>
            <person name="Tripathi L."/>
            <person name="Tesfaye K."/>
            <person name="Chala A."/>
            <person name="Farbos A."/>
            <person name="O'Neill P."/>
            <person name="Moore K."/>
            <person name="Grant M."/>
            <person name="Studholme D.J."/>
        </authorList>
    </citation>
    <scope>NUCLEOTIDE SEQUENCE [LARGE SCALE GENOMIC DNA]</scope>
    <source>
        <tissue evidence="1">Leaf</tissue>
    </source>
</reference>
<dbReference type="Proteomes" id="UP000290560">
    <property type="component" value="Unassembled WGS sequence"/>
</dbReference>
<accession>A0A445ML05</accession>
<proteinExistence type="predicted"/>